<evidence type="ECO:0000256" key="1">
    <source>
        <dbReference type="ARBA" id="ARBA00004328"/>
    </source>
</evidence>
<keyword evidence="4 7" id="KW-1140">T=1 icosahedral capsid protein</keyword>
<feature type="compositionally biased region" description="Basic and acidic residues" evidence="8">
    <location>
        <begin position="705"/>
        <end position="714"/>
    </location>
</feature>
<evidence type="ECO:0000256" key="6">
    <source>
        <dbReference type="ARBA" id="ARBA00022844"/>
    </source>
</evidence>
<evidence type="ECO:0000256" key="2">
    <source>
        <dbReference type="ARBA" id="ARBA00006131"/>
    </source>
</evidence>
<comment type="subcellular location">
    <subcellularLocation>
        <location evidence="1 7">Virion</location>
    </subcellularLocation>
</comment>
<keyword evidence="6 7" id="KW-0946">Virion</keyword>
<evidence type="ECO:0000256" key="4">
    <source>
        <dbReference type="ARBA" id="ARBA00022431"/>
    </source>
</evidence>
<dbReference type="EMBL" id="PP856788">
    <property type="protein sequence ID" value="XBU06335.1"/>
    <property type="molecule type" value="Genomic_DNA"/>
</dbReference>
<proteinExistence type="inferred from homology"/>
<sequence length="775" mass="92281">MAYWWRRRKWPWRRRWRRWRRRRRVPRRRYRRPVRRYRKRYTVRRRRRRRGWRGRRRRRLYRRRATIRRKRRTLVIRQWQPNNIRKCRIRGLLPMLICGHGNSANNYAIRSDDTVPTRTPFGGGLSTVHFSLKVLYDQHLRGLNRWSTSNDILDLARYNGCTFWFYRDLKTDYIVQYNITTPFTIDKDSSPSYHPGMLMQTKHKILVPSYDTHPRGKPKIRVRIPPPKMFIDKWYAQNDLCEVPLVTFVVSLASFTHPFCPPLTENPCITFQVLQNFYNSYIGYNINNASTYEKLFEDYLYKEAAFYQQVLVSSYIKKIDYNPDGSPTSENGNAAYPTNQFPSLGTFNAWVTTGVTPTTNDYNGQKGKSKKFITGHTNVHFNFCTYNPNIQELTRLRKYYFHCETAQSVSTKPFDTPHVPQHYTKPTHDNFEYRIGAFSPIFLSPFRTSPIENWPMAYRDISYNPLNDKAVGNKIWYQSITKQDTQFTLPSCTFVLEDKPLWAMCYGYRDFIKSTRERQDIDFDGLVCMISPYTVPPLYDKDHTQTGFVVYDSLFGNGKWLDGSGFIPVEYQCRWRVCLAFQQQVLTDIAMTGPFSYKDDYKNTCIQAKYKFNFRWGGNMLYQQTIKNPCTDGHPTDSHREPRSIQVSDPLTVGPRYCFHQWDWRRGFLGDKALKRMLQKPLDFELYPVTPKRPRIFPPTEGDQESQRQERSSSSEEESILISQEEKVPTEALQVHLRKQLRQQRELRFQLKHLFHQLCKTQAGLHLNPLLFTQQ</sequence>
<reference evidence="9" key="1">
    <citation type="submission" date="2024-05" db="EMBL/GenBank/DDBJ databases">
        <authorList>
            <person name="Laubscher F."/>
            <person name="Chudzinski V."/>
            <person name="Cordey S."/>
            <person name="Hosszu-Fellous K."/>
            <person name="Kaiser L."/>
        </authorList>
    </citation>
    <scope>NUCLEOTIDE SEQUENCE</scope>
    <source>
        <strain evidence="9">994D3-84</strain>
    </source>
</reference>
<accession>A0AAU7SSI0</accession>
<comment type="similarity">
    <text evidence="2 7">Belongs to the anelloviridae capsid protein family.</text>
</comment>
<protein>
    <recommendedName>
        <fullName evidence="3 7">Capsid protein</fullName>
    </recommendedName>
</protein>
<feature type="region of interest" description="Disordered" evidence="8">
    <location>
        <begin position="693"/>
        <end position="725"/>
    </location>
</feature>
<dbReference type="InterPro" id="IPR004219">
    <property type="entry name" value="TTvirus_Unk"/>
</dbReference>
<evidence type="ECO:0000256" key="7">
    <source>
        <dbReference type="RuleBase" id="RU361230"/>
    </source>
</evidence>
<evidence type="ECO:0000256" key="8">
    <source>
        <dbReference type="SAM" id="MobiDB-lite"/>
    </source>
</evidence>
<evidence type="ECO:0000256" key="5">
    <source>
        <dbReference type="ARBA" id="ARBA00022561"/>
    </source>
</evidence>
<name>A0AAU7SSI0_9VIRU</name>
<comment type="function">
    <text evidence="7">Self-assembles to form an icosahedral capsid.</text>
</comment>
<organism evidence="9">
    <name type="scientific">Alphatorquevirus homin20</name>
    <dbReference type="NCBI Taxonomy" id="3048422"/>
    <lineage>
        <taxon>Viruses</taxon>
        <taxon>Monodnaviria</taxon>
        <taxon>Shotokuvirae</taxon>
        <taxon>Commensaviricota</taxon>
        <taxon>Cardeaviricetes</taxon>
        <taxon>Sanitavirales</taxon>
        <taxon>Anelloviridae</taxon>
        <taxon>Alphatorquevirus</taxon>
    </lineage>
</organism>
<dbReference type="Pfam" id="PF02956">
    <property type="entry name" value="TT_ORF1"/>
    <property type="match status" value="1"/>
</dbReference>
<keyword evidence="5 7" id="KW-0167">Capsid protein</keyword>
<dbReference type="GO" id="GO:0039615">
    <property type="term" value="C:T=1 icosahedral viral capsid"/>
    <property type="evidence" value="ECO:0007669"/>
    <property type="project" value="UniProtKB-UniRule"/>
</dbReference>
<evidence type="ECO:0000256" key="3">
    <source>
        <dbReference type="ARBA" id="ARBA00018091"/>
    </source>
</evidence>
<evidence type="ECO:0000313" key="9">
    <source>
        <dbReference type="EMBL" id="XBU06335.1"/>
    </source>
</evidence>